<dbReference type="AlphaFoldDB" id="A0A8D8H7G2"/>
<protein>
    <submittedName>
        <fullName evidence="2">(northern house mosquito) hypothetical protein</fullName>
    </submittedName>
</protein>
<dbReference type="EMBL" id="HBUE01200183">
    <property type="protein sequence ID" value="CAG6529421.1"/>
    <property type="molecule type" value="Transcribed_RNA"/>
</dbReference>
<organism evidence="2">
    <name type="scientific">Culex pipiens</name>
    <name type="common">House mosquito</name>
    <dbReference type="NCBI Taxonomy" id="7175"/>
    <lineage>
        <taxon>Eukaryota</taxon>
        <taxon>Metazoa</taxon>
        <taxon>Ecdysozoa</taxon>
        <taxon>Arthropoda</taxon>
        <taxon>Hexapoda</taxon>
        <taxon>Insecta</taxon>
        <taxon>Pterygota</taxon>
        <taxon>Neoptera</taxon>
        <taxon>Endopterygota</taxon>
        <taxon>Diptera</taxon>
        <taxon>Nematocera</taxon>
        <taxon>Culicoidea</taxon>
        <taxon>Culicidae</taxon>
        <taxon>Culicinae</taxon>
        <taxon>Culicini</taxon>
        <taxon>Culex</taxon>
        <taxon>Culex</taxon>
    </lineage>
</organism>
<reference evidence="2" key="1">
    <citation type="submission" date="2021-05" db="EMBL/GenBank/DDBJ databases">
        <authorList>
            <person name="Alioto T."/>
            <person name="Alioto T."/>
            <person name="Gomez Garrido J."/>
        </authorList>
    </citation>
    <scope>NUCLEOTIDE SEQUENCE</scope>
</reference>
<feature type="region of interest" description="Disordered" evidence="1">
    <location>
        <begin position="35"/>
        <end position="60"/>
    </location>
</feature>
<proteinExistence type="predicted"/>
<evidence type="ECO:0000256" key="1">
    <source>
        <dbReference type="SAM" id="MobiDB-lite"/>
    </source>
</evidence>
<feature type="region of interest" description="Disordered" evidence="1">
    <location>
        <begin position="1"/>
        <end position="21"/>
    </location>
</feature>
<evidence type="ECO:0000313" key="2">
    <source>
        <dbReference type="EMBL" id="CAG6529421.1"/>
    </source>
</evidence>
<name>A0A8D8H7G2_CULPI</name>
<accession>A0A8D8H7G2</accession>
<sequence>MSPRRRTKKINRPKSRHRPRKRVLKLLILMPQQEVTRPSRPKQVRIPAPETRPRTRTPSRLRWSLSPRRTATRKCSTREICNRLQLLPWPRPPSRRNIWPPLRSAKSRVWSRCSLKRR</sequence>
<dbReference type="EMBL" id="HBUE01306340">
    <property type="protein sequence ID" value="CAG6581207.1"/>
    <property type="molecule type" value="Transcribed_RNA"/>
</dbReference>